<keyword evidence="3" id="KW-1185">Reference proteome</keyword>
<gene>
    <name evidence="2" type="ORF">GCM10010466_07800</name>
</gene>
<reference evidence="3" key="1">
    <citation type="journal article" date="2019" name="Int. J. Syst. Evol. Microbiol.">
        <title>The Global Catalogue of Microorganisms (GCM) 10K type strain sequencing project: providing services to taxonomists for standard genome sequencing and annotation.</title>
        <authorList>
            <consortium name="The Broad Institute Genomics Platform"/>
            <consortium name="The Broad Institute Genome Sequencing Center for Infectious Disease"/>
            <person name="Wu L."/>
            <person name="Ma J."/>
        </authorList>
    </citation>
    <scope>NUCLEOTIDE SEQUENCE [LARGE SCALE GENOMIC DNA]</scope>
    <source>
        <strain evidence="3">JCM 9373</strain>
    </source>
</reference>
<name>A0ABP6MN64_9ACTN</name>
<feature type="compositionally biased region" description="Low complexity" evidence="1">
    <location>
        <begin position="47"/>
        <end position="64"/>
    </location>
</feature>
<organism evidence="2 3">
    <name type="scientific">Planomonospora alba</name>
    <dbReference type="NCBI Taxonomy" id="161354"/>
    <lineage>
        <taxon>Bacteria</taxon>
        <taxon>Bacillati</taxon>
        <taxon>Actinomycetota</taxon>
        <taxon>Actinomycetes</taxon>
        <taxon>Streptosporangiales</taxon>
        <taxon>Streptosporangiaceae</taxon>
        <taxon>Planomonospora</taxon>
    </lineage>
</organism>
<dbReference type="EMBL" id="BAAAUT010000005">
    <property type="protein sequence ID" value="GAA3119407.1"/>
    <property type="molecule type" value="Genomic_DNA"/>
</dbReference>
<accession>A0ABP6MN64</accession>
<feature type="compositionally biased region" description="Basic and acidic residues" evidence="1">
    <location>
        <begin position="1"/>
        <end position="15"/>
    </location>
</feature>
<comment type="caution">
    <text evidence="2">The sequence shown here is derived from an EMBL/GenBank/DDBJ whole genome shotgun (WGS) entry which is preliminary data.</text>
</comment>
<evidence type="ECO:0000313" key="2">
    <source>
        <dbReference type="EMBL" id="GAA3119407.1"/>
    </source>
</evidence>
<dbReference type="Proteomes" id="UP001500320">
    <property type="component" value="Unassembled WGS sequence"/>
</dbReference>
<evidence type="ECO:0000256" key="1">
    <source>
        <dbReference type="SAM" id="MobiDB-lite"/>
    </source>
</evidence>
<proteinExistence type="predicted"/>
<protein>
    <submittedName>
        <fullName evidence="2">Uncharacterized protein</fullName>
    </submittedName>
</protein>
<sequence length="72" mass="7347">MDDHSGMGVRARDYPGHQQVGGAAADRRNPVREGGSTGTQDHQAMGPSRPSTATRARASAGSTGDPPVFATA</sequence>
<feature type="region of interest" description="Disordered" evidence="1">
    <location>
        <begin position="1"/>
        <end position="72"/>
    </location>
</feature>
<evidence type="ECO:0000313" key="3">
    <source>
        <dbReference type="Proteomes" id="UP001500320"/>
    </source>
</evidence>